<comment type="caution">
    <text evidence="9">The sequence shown here is derived from an EMBL/GenBank/DDBJ whole genome shotgun (WGS) entry which is preliminary data.</text>
</comment>
<evidence type="ECO:0000313" key="9">
    <source>
        <dbReference type="EMBL" id="EFW05496.1"/>
    </source>
</evidence>
<dbReference type="STRING" id="100884.GCA_000269565_03135"/>
<evidence type="ECO:0000259" key="8">
    <source>
        <dbReference type="Pfam" id="PF02687"/>
    </source>
</evidence>
<dbReference type="OrthoDB" id="1655657at2"/>
<keyword evidence="2" id="KW-1003">Cell membrane</keyword>
<evidence type="ECO:0000256" key="7">
    <source>
        <dbReference type="SAM" id="Phobius"/>
    </source>
</evidence>
<feature type="transmembrane region" description="Helical" evidence="7">
    <location>
        <begin position="390"/>
        <end position="409"/>
    </location>
</feature>
<evidence type="ECO:0000256" key="1">
    <source>
        <dbReference type="ARBA" id="ARBA00004651"/>
    </source>
</evidence>
<dbReference type="GO" id="GO:0022857">
    <property type="term" value="F:transmembrane transporter activity"/>
    <property type="evidence" value="ECO:0007669"/>
    <property type="project" value="TreeGrafter"/>
</dbReference>
<sequence>MKNNILFRFTLEDLKTHRKDTLIALITLTIIALICTLMTAFIPLFANQSIADFRIQHGTYDYYSYHLESLEKLNQMKISINGKVQKLKDADVLYSCIQNKGYVVTDGSIDYIYGNKSIMAIELKSGRMPINDHEIAIQETVLESFGYDKTLHQIVQIPYIGDEKNQVGEWEIVGLLEQTGDTAIVIGEPPSNQNYQVYIDVKDGDKLDNAEKYGLVNTIDKNAYIDMASLNVLVVMLQFVLFIIGCTILFGMTIAAFENRKDDYALLRGIGATKRQLYFIVFIQSLLFIVSSLVIAWTVSSLLIFVFSYIIETVVPIQLRFSHFLGVIVIICLMTLISYFMPARSACYRALTGSFQGSEFQYFYYRYKKLHRMRPLYLGWRQLVSHKKQMIVKIFLIFIASLMMMKIIGDRISILNLLSQKESLNQSHTQEEISLTYAPSREDVTFITTKDLDAYKPYAQDMRYFHVIDYENDARYFGEIYCYDEDVKAEFQIQEDILPGEVIVSERFKEINFDTELENINGNGKIVMSGESYQIVSQIPDDKPYMIMSAKDFQNYGDIEHYQQVKIYFHDIHQKTKGLVAYVQQNSECKYSWVDSLYTAQLNMNMNIEENTQNIPFIEISIMLGTGIIYIYQLSYEILKQRETIGTYQLLGMRKFEIWRIYVYKSGMIALIGFVCAVYYHFADIYLNYGLNNIYFTPTHFWLQLLPSLLFILSLIVLSLLPIYSILRKDGLENKNIRE</sequence>
<feature type="transmembrane region" description="Helical" evidence="7">
    <location>
        <begin position="21"/>
        <end position="46"/>
    </location>
</feature>
<evidence type="ECO:0000313" key="10">
    <source>
        <dbReference type="Proteomes" id="UP000003157"/>
    </source>
</evidence>
<keyword evidence="4 7" id="KW-1133">Transmembrane helix</keyword>
<dbReference type="HOGENOM" id="CLU_375412_0_0_9"/>
<feature type="domain" description="ABC3 transporter permease C-terminal" evidence="8">
    <location>
        <begin position="620"/>
        <end position="729"/>
    </location>
</feature>
<dbReference type="PANTHER" id="PTHR30572:SF4">
    <property type="entry name" value="ABC TRANSPORTER PERMEASE YTRF"/>
    <property type="match status" value="1"/>
</dbReference>
<feature type="domain" description="ABC3 transporter permease C-terminal" evidence="8">
    <location>
        <begin position="239"/>
        <end position="346"/>
    </location>
</feature>
<feature type="transmembrane region" description="Helical" evidence="7">
    <location>
        <begin position="232"/>
        <end position="257"/>
    </location>
</feature>
<keyword evidence="10" id="KW-1185">Reference proteome</keyword>
<evidence type="ECO:0000256" key="4">
    <source>
        <dbReference type="ARBA" id="ARBA00022989"/>
    </source>
</evidence>
<proteinExistence type="inferred from homology"/>
<dbReference type="GO" id="GO:0005886">
    <property type="term" value="C:plasma membrane"/>
    <property type="evidence" value="ECO:0007669"/>
    <property type="project" value="UniProtKB-SubCell"/>
</dbReference>
<keyword evidence="5 7" id="KW-0472">Membrane</keyword>
<dbReference type="RefSeq" id="WP_008788409.1">
    <property type="nucleotide sequence ID" value="NZ_AKCB01000002.1"/>
</dbReference>
<feature type="transmembrane region" description="Helical" evidence="7">
    <location>
        <begin position="702"/>
        <end position="727"/>
    </location>
</feature>
<dbReference type="eggNOG" id="COG0577">
    <property type="taxonomic scope" value="Bacteria"/>
</dbReference>
<gene>
    <name evidence="9" type="ORF">HMPREF9488_01293</name>
</gene>
<dbReference type="AlphaFoldDB" id="E7G955"/>
<reference evidence="9 10" key="1">
    <citation type="submission" date="2010-12" db="EMBL/GenBank/DDBJ databases">
        <title>The Genome Sequence of Coprobacillus sp. strain 29_1.</title>
        <authorList>
            <consortium name="The Broad Institute Genome Sequencing Platform"/>
            <person name="Earl A."/>
            <person name="Ward D."/>
            <person name="Feldgarden M."/>
            <person name="Gevers D."/>
            <person name="Daigneault M."/>
            <person name="Sibley C.D."/>
            <person name="White A."/>
            <person name="Strauss J."/>
            <person name="Allen-Vercoe E."/>
            <person name="Young S.K."/>
            <person name="Zeng Q."/>
            <person name="Gargeya S."/>
            <person name="Fitzgerald M."/>
            <person name="Haas B."/>
            <person name="Abouelleil A."/>
            <person name="Alvarado L."/>
            <person name="Arachchi H.M."/>
            <person name="Berlin A."/>
            <person name="Brown A."/>
            <person name="Chapman S.B."/>
            <person name="Chen Z."/>
            <person name="Dunbar C."/>
            <person name="Freedman E."/>
            <person name="Gearin G."/>
            <person name="Gellesch M."/>
            <person name="Goldberg J."/>
            <person name="Griggs A."/>
            <person name="Gujja S."/>
            <person name="Heilman E."/>
            <person name="Heiman D."/>
            <person name="Howarth C."/>
            <person name="Larson L."/>
            <person name="Lui A."/>
            <person name="MacDonald P.J.P."/>
            <person name="Mehta T."/>
            <person name="Montmayeur A."/>
            <person name="Murphy C."/>
            <person name="Neiman D."/>
            <person name="Pearson M."/>
            <person name="Priest M."/>
            <person name="Roberts A."/>
            <person name="Saif S."/>
            <person name="Shea T."/>
            <person name="Shenoy N."/>
            <person name="Sisk P."/>
            <person name="Stolte C."/>
            <person name="Sykes S."/>
            <person name="White J."/>
            <person name="Yandava C."/>
            <person name="Nusbaum C."/>
            <person name="Birren B."/>
        </authorList>
    </citation>
    <scope>NUCLEOTIDE SEQUENCE [LARGE SCALE GENOMIC DNA]</scope>
    <source>
        <strain evidence="9 10">29_1</strain>
    </source>
</reference>
<organism evidence="9 10">
    <name type="scientific">Coprobacillus cateniformis</name>
    <dbReference type="NCBI Taxonomy" id="100884"/>
    <lineage>
        <taxon>Bacteria</taxon>
        <taxon>Bacillati</taxon>
        <taxon>Bacillota</taxon>
        <taxon>Erysipelotrichia</taxon>
        <taxon>Erysipelotrichales</taxon>
        <taxon>Coprobacillaceae</taxon>
        <taxon>Coprobacillus</taxon>
    </lineage>
</organism>
<dbReference type="PANTHER" id="PTHR30572">
    <property type="entry name" value="MEMBRANE COMPONENT OF TRANSPORTER-RELATED"/>
    <property type="match status" value="1"/>
</dbReference>
<dbReference type="GeneID" id="78230928"/>
<protein>
    <recommendedName>
        <fullName evidence="8">ABC3 transporter permease C-terminal domain-containing protein</fullName>
    </recommendedName>
</protein>
<comment type="similarity">
    <text evidence="6">Belongs to the ABC-4 integral membrane protein family.</text>
</comment>
<dbReference type="InterPro" id="IPR050250">
    <property type="entry name" value="Macrolide_Exporter_MacB"/>
</dbReference>
<dbReference type="Pfam" id="PF02687">
    <property type="entry name" value="FtsX"/>
    <property type="match status" value="2"/>
</dbReference>
<evidence type="ECO:0000256" key="3">
    <source>
        <dbReference type="ARBA" id="ARBA00022692"/>
    </source>
</evidence>
<feature type="transmembrane region" description="Helical" evidence="7">
    <location>
        <begin position="278"/>
        <end position="311"/>
    </location>
</feature>
<evidence type="ECO:0000256" key="6">
    <source>
        <dbReference type="ARBA" id="ARBA00038076"/>
    </source>
</evidence>
<dbReference type="Proteomes" id="UP000003157">
    <property type="component" value="Unassembled WGS sequence"/>
</dbReference>
<evidence type="ECO:0000256" key="2">
    <source>
        <dbReference type="ARBA" id="ARBA00022475"/>
    </source>
</evidence>
<comment type="subcellular location">
    <subcellularLocation>
        <location evidence="1">Cell membrane</location>
        <topology evidence="1">Multi-pass membrane protein</topology>
    </subcellularLocation>
</comment>
<keyword evidence="3 7" id="KW-0812">Transmembrane</keyword>
<dbReference type="InterPro" id="IPR003838">
    <property type="entry name" value="ABC3_permease_C"/>
</dbReference>
<dbReference type="EMBL" id="ADKX01000023">
    <property type="protein sequence ID" value="EFW05496.1"/>
    <property type="molecule type" value="Genomic_DNA"/>
</dbReference>
<evidence type="ECO:0000256" key="5">
    <source>
        <dbReference type="ARBA" id="ARBA00023136"/>
    </source>
</evidence>
<feature type="transmembrane region" description="Helical" evidence="7">
    <location>
        <begin position="323"/>
        <end position="341"/>
    </location>
</feature>
<feature type="transmembrane region" description="Helical" evidence="7">
    <location>
        <begin position="662"/>
        <end position="682"/>
    </location>
</feature>
<name>E7G955_9FIRM</name>
<feature type="transmembrane region" description="Helical" evidence="7">
    <location>
        <begin position="615"/>
        <end position="632"/>
    </location>
</feature>
<accession>E7G955</accession>